<protein>
    <recommendedName>
        <fullName evidence="3">GIY-YIG nuclease family protein</fullName>
    </recommendedName>
</protein>
<dbReference type="InterPro" id="IPR035901">
    <property type="entry name" value="GIY-YIG_endonuc_sf"/>
</dbReference>
<dbReference type="CDD" id="cd00719">
    <property type="entry name" value="GIY-YIG_SF"/>
    <property type="match status" value="1"/>
</dbReference>
<gene>
    <name evidence="1" type="ORF">EXZ61_06580</name>
</gene>
<reference evidence="2" key="2">
    <citation type="journal article" date="2020" name="Int. J. Syst. Evol. Microbiol.">
        <title>Genomic insights into a novel species Rhodoferax aquaticus sp. nov., isolated from freshwater.</title>
        <authorList>
            <person name="Li T."/>
            <person name="Zhuo Y."/>
            <person name="Jin C.Z."/>
            <person name="Wu X."/>
            <person name="Ko S.R."/>
            <person name="Jin F.J."/>
            <person name="Ahn C.Y."/>
            <person name="Oh H.M."/>
            <person name="Lee H.G."/>
            <person name="Jin L."/>
        </authorList>
    </citation>
    <scope>NUCLEOTIDE SEQUENCE [LARGE SCALE GENOMIC DNA]</scope>
    <source>
        <strain evidence="2">Gr-4</strain>
    </source>
</reference>
<dbReference type="RefSeq" id="WP_142810218.1">
    <property type="nucleotide sequence ID" value="NZ_CP036282.1"/>
</dbReference>
<name>A0A515EMI0_9BURK</name>
<evidence type="ECO:0000313" key="2">
    <source>
        <dbReference type="Proteomes" id="UP000317365"/>
    </source>
</evidence>
<dbReference type="Gene3D" id="3.40.1440.10">
    <property type="entry name" value="GIY-YIG endonuclease"/>
    <property type="match status" value="1"/>
</dbReference>
<sequence length="156" mass="17519">MDAIFLAHVEALRPKLDALLAMQPVKPSLLPKDMPKAGVYLFSEGGEYLYVGRSNDIRGRIGRHSLPGATHRMAAFAFRLARHATGRLHATYKRGEGSRAALMLEPEFAHAFLKSKARIREMELRFVEEADPVRQALLEVYVALAVKAKHNDFDNH</sequence>
<organism evidence="1 2">
    <name type="scientific">Rhodoferax aquaticus</name>
    <dbReference type="NCBI Taxonomy" id="2527691"/>
    <lineage>
        <taxon>Bacteria</taxon>
        <taxon>Pseudomonadati</taxon>
        <taxon>Pseudomonadota</taxon>
        <taxon>Betaproteobacteria</taxon>
        <taxon>Burkholderiales</taxon>
        <taxon>Comamonadaceae</taxon>
        <taxon>Rhodoferax</taxon>
    </lineage>
</organism>
<dbReference type="KEGG" id="rhg:EXZ61_06580"/>
<reference evidence="2" key="1">
    <citation type="submission" date="2019-02" db="EMBL/GenBank/DDBJ databases">
        <title>Complete genome sequence of Rhodoferax sp. Gr-4.</title>
        <authorList>
            <person name="Jin L."/>
        </authorList>
    </citation>
    <scope>NUCLEOTIDE SEQUENCE [LARGE SCALE GENOMIC DNA]</scope>
    <source>
        <strain evidence="2">Gr-4</strain>
    </source>
</reference>
<proteinExistence type="predicted"/>
<accession>A0A515EMI0</accession>
<keyword evidence="2" id="KW-1185">Reference proteome</keyword>
<dbReference type="AlphaFoldDB" id="A0A515EMI0"/>
<evidence type="ECO:0008006" key="3">
    <source>
        <dbReference type="Google" id="ProtNLM"/>
    </source>
</evidence>
<evidence type="ECO:0000313" key="1">
    <source>
        <dbReference type="EMBL" id="QDL53861.1"/>
    </source>
</evidence>
<dbReference type="EMBL" id="CP036282">
    <property type="protein sequence ID" value="QDL53861.1"/>
    <property type="molecule type" value="Genomic_DNA"/>
</dbReference>
<dbReference type="Proteomes" id="UP000317365">
    <property type="component" value="Chromosome"/>
</dbReference>